<dbReference type="AlphaFoldDB" id="A0A7I4YA37"/>
<sequence length="53" mass="6269">ICHTIDFQPRRRNQKKIMDVVSRRRLISKEAMHRITFKEHMGQIGSESSNSQS</sequence>
<reference evidence="2" key="1">
    <citation type="submission" date="2020-12" db="UniProtKB">
        <authorList>
            <consortium name="WormBaseParasite"/>
        </authorList>
    </citation>
    <scope>IDENTIFICATION</scope>
    <source>
        <strain evidence="2">MHco3</strain>
    </source>
</reference>
<evidence type="ECO:0000313" key="2">
    <source>
        <dbReference type="WBParaSite" id="HCON_00066030-00001"/>
    </source>
</evidence>
<proteinExistence type="predicted"/>
<keyword evidence="1" id="KW-1185">Reference proteome</keyword>
<dbReference type="Proteomes" id="UP000025227">
    <property type="component" value="Unplaced"/>
</dbReference>
<organism evidence="1 2">
    <name type="scientific">Haemonchus contortus</name>
    <name type="common">Barber pole worm</name>
    <dbReference type="NCBI Taxonomy" id="6289"/>
    <lineage>
        <taxon>Eukaryota</taxon>
        <taxon>Metazoa</taxon>
        <taxon>Ecdysozoa</taxon>
        <taxon>Nematoda</taxon>
        <taxon>Chromadorea</taxon>
        <taxon>Rhabditida</taxon>
        <taxon>Rhabditina</taxon>
        <taxon>Rhabditomorpha</taxon>
        <taxon>Strongyloidea</taxon>
        <taxon>Trichostrongylidae</taxon>
        <taxon>Haemonchus</taxon>
    </lineage>
</organism>
<protein>
    <submittedName>
        <fullName evidence="2">Ovule protein</fullName>
    </submittedName>
</protein>
<accession>A0A7I4YA37</accession>
<dbReference type="WBParaSite" id="HCON_00066030-00001">
    <property type="protein sequence ID" value="HCON_00066030-00001"/>
    <property type="gene ID" value="HCON_00066030"/>
</dbReference>
<name>A0A7I4YA37_HAECO</name>
<evidence type="ECO:0000313" key="1">
    <source>
        <dbReference type="Proteomes" id="UP000025227"/>
    </source>
</evidence>